<evidence type="ECO:0000313" key="8">
    <source>
        <dbReference type="EnsemblMetazoa" id="Aqu2.1.28600_001"/>
    </source>
</evidence>
<dbReference type="FunCoup" id="A0A1X7UKU5">
    <property type="interactions" value="587"/>
</dbReference>
<keyword evidence="9" id="KW-1185">Reference proteome</keyword>
<reference evidence="9" key="1">
    <citation type="journal article" date="2010" name="Nature">
        <title>The Amphimedon queenslandica genome and the evolution of animal complexity.</title>
        <authorList>
            <person name="Srivastava M."/>
            <person name="Simakov O."/>
            <person name="Chapman J."/>
            <person name="Fahey B."/>
            <person name="Gauthier M.E."/>
            <person name="Mitros T."/>
            <person name="Richards G.S."/>
            <person name="Conaco C."/>
            <person name="Dacre M."/>
            <person name="Hellsten U."/>
            <person name="Larroux C."/>
            <person name="Putnam N.H."/>
            <person name="Stanke M."/>
            <person name="Adamska M."/>
            <person name="Darling A."/>
            <person name="Degnan S.M."/>
            <person name="Oakley T.H."/>
            <person name="Plachetzki D.C."/>
            <person name="Zhai Y."/>
            <person name="Adamski M."/>
            <person name="Calcino A."/>
            <person name="Cummins S.F."/>
            <person name="Goodstein D.M."/>
            <person name="Harris C."/>
            <person name="Jackson D.J."/>
            <person name="Leys S.P."/>
            <person name="Shu S."/>
            <person name="Woodcroft B.J."/>
            <person name="Vervoort M."/>
            <person name="Kosik K.S."/>
            <person name="Manning G."/>
            <person name="Degnan B.M."/>
            <person name="Rokhsar D.S."/>
        </authorList>
    </citation>
    <scope>NUCLEOTIDE SEQUENCE [LARGE SCALE GENOMIC DNA]</scope>
</reference>
<dbReference type="AlphaFoldDB" id="A0A1X7UKU5"/>
<dbReference type="EnsemblMetazoa" id="Aqu2.1.28600_001">
    <property type="protein sequence ID" value="Aqu2.1.28600_001"/>
    <property type="gene ID" value="Aqu2.1.28600"/>
</dbReference>
<dbReference type="GO" id="GO:0003723">
    <property type="term" value="F:RNA binding"/>
    <property type="evidence" value="ECO:0007669"/>
    <property type="project" value="TreeGrafter"/>
</dbReference>
<evidence type="ECO:0000256" key="3">
    <source>
        <dbReference type="ARBA" id="ARBA00022491"/>
    </source>
</evidence>
<proteinExistence type="inferred from homology"/>
<protein>
    <recommendedName>
        <fullName evidence="10">Negative elongation factor C/D</fullName>
    </recommendedName>
</protein>
<evidence type="ECO:0000256" key="5">
    <source>
        <dbReference type="ARBA" id="ARBA00023163"/>
    </source>
</evidence>
<evidence type="ECO:0000256" key="6">
    <source>
        <dbReference type="ARBA" id="ARBA00023242"/>
    </source>
</evidence>
<dbReference type="PANTHER" id="PTHR12144">
    <property type="entry name" value="NEGATIVE ELONGATION FACTOR D"/>
    <property type="match status" value="1"/>
</dbReference>
<keyword evidence="3" id="KW-0678">Repressor</keyword>
<evidence type="ECO:0000256" key="2">
    <source>
        <dbReference type="ARBA" id="ARBA00005726"/>
    </source>
</evidence>
<accession>A0A1X7UKU5</accession>
<dbReference type="KEGG" id="aqu:100632798"/>
<feature type="compositionally biased region" description="Acidic residues" evidence="7">
    <location>
        <begin position="9"/>
        <end position="25"/>
    </location>
</feature>
<dbReference type="eggNOG" id="ENOG502QPUE">
    <property type="taxonomic scope" value="Eukaryota"/>
</dbReference>
<dbReference type="PANTHER" id="PTHR12144:SF0">
    <property type="entry name" value="NEGATIVE ELONGATION FACTOR C_D"/>
    <property type="match status" value="1"/>
</dbReference>
<evidence type="ECO:0000256" key="7">
    <source>
        <dbReference type="SAM" id="MobiDB-lite"/>
    </source>
</evidence>
<evidence type="ECO:0000313" key="9">
    <source>
        <dbReference type="Proteomes" id="UP000007879"/>
    </source>
</evidence>
<dbReference type="STRING" id="400682.A0A1X7UKU5"/>
<evidence type="ECO:0008006" key="10">
    <source>
        <dbReference type="Google" id="ProtNLM"/>
    </source>
</evidence>
<evidence type="ECO:0000256" key="1">
    <source>
        <dbReference type="ARBA" id="ARBA00004123"/>
    </source>
</evidence>
<dbReference type="GO" id="GO:0032021">
    <property type="term" value="C:NELF complex"/>
    <property type="evidence" value="ECO:0007669"/>
    <property type="project" value="TreeGrafter"/>
</dbReference>
<organism evidence="8">
    <name type="scientific">Amphimedon queenslandica</name>
    <name type="common">Sponge</name>
    <dbReference type="NCBI Taxonomy" id="400682"/>
    <lineage>
        <taxon>Eukaryota</taxon>
        <taxon>Metazoa</taxon>
        <taxon>Porifera</taxon>
        <taxon>Demospongiae</taxon>
        <taxon>Heteroscleromorpha</taxon>
        <taxon>Haplosclerida</taxon>
        <taxon>Niphatidae</taxon>
        <taxon>Amphimedon</taxon>
    </lineage>
</organism>
<evidence type="ECO:0000256" key="4">
    <source>
        <dbReference type="ARBA" id="ARBA00023015"/>
    </source>
</evidence>
<dbReference type="InterPro" id="IPR006942">
    <property type="entry name" value="TH1"/>
</dbReference>
<dbReference type="Proteomes" id="UP000007879">
    <property type="component" value="Unassembled WGS sequence"/>
</dbReference>
<keyword evidence="5" id="KW-0804">Transcription</keyword>
<dbReference type="InParanoid" id="A0A1X7UKU5"/>
<name>A0A1X7UKU5_AMPQE</name>
<gene>
    <name evidence="8" type="primary">100632798</name>
</gene>
<dbReference type="Pfam" id="PF04858">
    <property type="entry name" value="TH1"/>
    <property type="match status" value="1"/>
</dbReference>
<dbReference type="EnsemblMetazoa" id="XM_019997965.1">
    <property type="protein sequence ID" value="XP_019853524.1"/>
    <property type="gene ID" value="LOC100632798"/>
</dbReference>
<dbReference type="OrthoDB" id="511287at2759"/>
<reference evidence="8" key="2">
    <citation type="submission" date="2017-05" db="UniProtKB">
        <authorList>
            <consortium name="EnsemblMetazoa"/>
        </authorList>
    </citation>
    <scope>IDENTIFICATION</scope>
</reference>
<keyword evidence="4" id="KW-0805">Transcription regulation</keyword>
<comment type="subcellular location">
    <subcellularLocation>
        <location evidence="1">Nucleus</location>
    </subcellularLocation>
</comment>
<sequence length="588" mass="66670">MAEAPGDSGESDYEPAEELEDESPNDVIEEDHEYLRHHIATLKMDDAVLEPGILKTFEDYLELGGESINAIRYLSSGYKGLPLMINVLVDWLHFAGCRRKDIQTLVEEHIKTLIIKDFDPKKADLIFTEEGSTPSWLEEMICFQTWRELFYQLTDQYPDCLMLKFTMKLIADAGYQGEITSASSAAHQPEVFCGLIKTLLTDIITASSPNEMEESLKEFCQLVSHSQHTYFYSQALIKTLENRQPENRQFTQWLAGEVQRDARKRKLDVTNMTLHFNGIGSHAKVFESLSSMLSRNALNPADVSALYHCYAEEEKQPSVKFLHNAQFLELLVQTLFKPGSNINPDHKEKYLYLLAYATSVYEAPNEDGELVPIKDDLIGAQEAIETAQGICSGANDSYTELLTQIGKLFECLRYPIVSMGVFRWVESTVTNPSFFEVSAETTSLVLVLLDEIASCHPLQHTYIMSLLQRLLEASYPSLEVQMQELKRTFLDHMIHLLSCDHVIPVVSYIHKCMISGTLDHSLIRYFVSEVLSIIGPPYSTEFTSVFLPLLQNDEIVSSLVSQTKDDPVSLFLAECPHKSKKKKKSKNN</sequence>
<feature type="region of interest" description="Disordered" evidence="7">
    <location>
        <begin position="1"/>
        <end position="25"/>
    </location>
</feature>
<keyword evidence="6" id="KW-0539">Nucleus</keyword>
<dbReference type="GO" id="GO:0034244">
    <property type="term" value="P:negative regulation of transcription elongation by RNA polymerase II"/>
    <property type="evidence" value="ECO:0007669"/>
    <property type="project" value="TreeGrafter"/>
</dbReference>
<comment type="similarity">
    <text evidence="2">Belongs to the NELF-D family.</text>
</comment>